<sequence>MQDAVDIFESTAETGRWLRNQGKCGWRVWRYHPPALYPCHKAVDKLTVELGAHADVVHFIRAGTVPPGKEAVVRGAVIESGHSTDGADSGGGAETVAYHPPRCAQAAGRRHHHLCRGTYSQQGCVS</sequence>
<gene>
    <name evidence="1" type="ORF">CYMTET_23335</name>
</gene>
<keyword evidence="2" id="KW-1185">Reference proteome</keyword>
<dbReference type="AlphaFoldDB" id="A0AAE0FZJ9"/>
<protein>
    <submittedName>
        <fullName evidence="1">Uncharacterized protein</fullName>
    </submittedName>
</protein>
<accession>A0AAE0FZJ9</accession>
<dbReference type="Proteomes" id="UP001190700">
    <property type="component" value="Unassembled WGS sequence"/>
</dbReference>
<evidence type="ECO:0000313" key="2">
    <source>
        <dbReference type="Proteomes" id="UP001190700"/>
    </source>
</evidence>
<comment type="caution">
    <text evidence="1">The sequence shown here is derived from an EMBL/GenBank/DDBJ whole genome shotgun (WGS) entry which is preliminary data.</text>
</comment>
<name>A0AAE0FZJ9_9CHLO</name>
<dbReference type="EMBL" id="LGRX02012000">
    <property type="protein sequence ID" value="KAK3268146.1"/>
    <property type="molecule type" value="Genomic_DNA"/>
</dbReference>
<proteinExistence type="predicted"/>
<organism evidence="1 2">
    <name type="scientific">Cymbomonas tetramitiformis</name>
    <dbReference type="NCBI Taxonomy" id="36881"/>
    <lineage>
        <taxon>Eukaryota</taxon>
        <taxon>Viridiplantae</taxon>
        <taxon>Chlorophyta</taxon>
        <taxon>Pyramimonadophyceae</taxon>
        <taxon>Pyramimonadales</taxon>
        <taxon>Pyramimonadaceae</taxon>
        <taxon>Cymbomonas</taxon>
    </lineage>
</organism>
<evidence type="ECO:0000313" key="1">
    <source>
        <dbReference type="EMBL" id="KAK3268146.1"/>
    </source>
</evidence>
<reference evidence="1 2" key="1">
    <citation type="journal article" date="2015" name="Genome Biol. Evol.">
        <title>Comparative Genomics of a Bacterivorous Green Alga Reveals Evolutionary Causalities and Consequences of Phago-Mixotrophic Mode of Nutrition.</title>
        <authorList>
            <person name="Burns J.A."/>
            <person name="Paasch A."/>
            <person name="Narechania A."/>
            <person name="Kim E."/>
        </authorList>
    </citation>
    <scope>NUCLEOTIDE SEQUENCE [LARGE SCALE GENOMIC DNA]</scope>
    <source>
        <strain evidence="1 2">PLY_AMNH</strain>
    </source>
</reference>